<reference evidence="1 2" key="1">
    <citation type="journal article" date="2018" name="Sci. Data">
        <title>The draft genome sequence of cork oak.</title>
        <authorList>
            <person name="Ramos A.M."/>
            <person name="Usie A."/>
            <person name="Barbosa P."/>
            <person name="Barros P.M."/>
            <person name="Capote T."/>
            <person name="Chaves I."/>
            <person name="Simoes F."/>
            <person name="Abreu I."/>
            <person name="Carrasquinho I."/>
            <person name="Faro C."/>
            <person name="Guimaraes J.B."/>
            <person name="Mendonca D."/>
            <person name="Nobrega F."/>
            <person name="Rodrigues L."/>
            <person name="Saibo N.J.M."/>
            <person name="Varela M.C."/>
            <person name="Egas C."/>
            <person name="Matos J."/>
            <person name="Miguel C.M."/>
            <person name="Oliveira M.M."/>
            <person name="Ricardo C.P."/>
            <person name="Goncalves S."/>
        </authorList>
    </citation>
    <scope>NUCLEOTIDE SEQUENCE [LARGE SCALE GENOMIC DNA]</scope>
    <source>
        <strain evidence="2">cv. HL8</strain>
    </source>
</reference>
<accession>A0AAW0LFN7</accession>
<proteinExistence type="predicted"/>
<evidence type="ECO:0000313" key="2">
    <source>
        <dbReference type="Proteomes" id="UP000237347"/>
    </source>
</evidence>
<dbReference type="Proteomes" id="UP000237347">
    <property type="component" value="Unassembled WGS sequence"/>
</dbReference>
<protein>
    <submittedName>
        <fullName evidence="1">Uncharacterized protein</fullName>
    </submittedName>
</protein>
<comment type="caution">
    <text evidence="1">The sequence shown here is derived from an EMBL/GenBank/DDBJ whole genome shotgun (WGS) entry which is preliminary data.</text>
</comment>
<sequence>MQFDVSKTIKNASVKILDAFVDLVFEFDDQPLLPSQSNFAPVDELKEALLIIDIEGKIPDSFPEGSVGHIMVGRPAQLSIDTTIIEFSIAERPWSELYEKRCELEVYYRWHGLRVPKARLAELPRDEPTNILAHLERENNQMQRRLDRFHAVQKARKHLSGKVQERAIKSINEITNLDDDEDISDF</sequence>
<dbReference type="EMBL" id="PKMF04000105">
    <property type="protein sequence ID" value="KAK7850110.1"/>
    <property type="molecule type" value="Genomic_DNA"/>
</dbReference>
<organism evidence="1 2">
    <name type="scientific">Quercus suber</name>
    <name type="common">Cork oak</name>
    <dbReference type="NCBI Taxonomy" id="58331"/>
    <lineage>
        <taxon>Eukaryota</taxon>
        <taxon>Viridiplantae</taxon>
        <taxon>Streptophyta</taxon>
        <taxon>Embryophyta</taxon>
        <taxon>Tracheophyta</taxon>
        <taxon>Spermatophyta</taxon>
        <taxon>Magnoliopsida</taxon>
        <taxon>eudicotyledons</taxon>
        <taxon>Gunneridae</taxon>
        <taxon>Pentapetalae</taxon>
        <taxon>rosids</taxon>
        <taxon>fabids</taxon>
        <taxon>Fagales</taxon>
        <taxon>Fagaceae</taxon>
        <taxon>Quercus</taxon>
    </lineage>
</organism>
<keyword evidence="2" id="KW-1185">Reference proteome</keyword>
<gene>
    <name evidence="1" type="ORF">CFP56_001665</name>
</gene>
<name>A0AAW0LFN7_QUESU</name>
<dbReference type="AlphaFoldDB" id="A0AAW0LFN7"/>
<evidence type="ECO:0000313" key="1">
    <source>
        <dbReference type="EMBL" id="KAK7850110.1"/>
    </source>
</evidence>